<sequence length="216" mass="25351">MNTKKEIGDSLNKQMPYCTNHKCINYYEDSCMYLFEDGPLKINPMEYSDETCEAFISGKHPLYLEEILEITERYQALVEAVRETMNMNKAEDDTFGAYERGWQGAANRINQAIDCYIPKDTDESKELIDRITAATKFLNDINEAEQPWLEISEIEWQTGNRYKDDCLGNIWCVNEDENTLINYGVEYPETIETIFNVRDIYVMRFKKISESEEENE</sequence>
<name>A0ABS4KLE2_9FIRM</name>
<comment type="caution">
    <text evidence="1">The sequence shown here is derived from an EMBL/GenBank/DDBJ whole genome shotgun (WGS) entry which is preliminary data.</text>
</comment>
<reference evidence="1 2" key="1">
    <citation type="submission" date="2021-03" db="EMBL/GenBank/DDBJ databases">
        <title>Genomic Encyclopedia of Type Strains, Phase IV (KMG-IV): sequencing the most valuable type-strain genomes for metagenomic binning, comparative biology and taxonomic classification.</title>
        <authorList>
            <person name="Goeker M."/>
        </authorList>
    </citation>
    <scope>NUCLEOTIDE SEQUENCE [LARGE SCALE GENOMIC DNA]</scope>
    <source>
        <strain evidence="1 2">DSM 27512</strain>
    </source>
</reference>
<accession>A0ABS4KLE2</accession>
<dbReference type="EMBL" id="JAGGLI010000011">
    <property type="protein sequence ID" value="MBP2027424.1"/>
    <property type="molecule type" value="Genomic_DNA"/>
</dbReference>
<dbReference type="RefSeq" id="WP_209660486.1">
    <property type="nucleotide sequence ID" value="NZ_JAGGLI010000011.1"/>
</dbReference>
<gene>
    <name evidence="1" type="ORF">J2Z35_001218</name>
</gene>
<dbReference type="Proteomes" id="UP001314903">
    <property type="component" value="Unassembled WGS sequence"/>
</dbReference>
<evidence type="ECO:0000313" key="2">
    <source>
        <dbReference type="Proteomes" id="UP001314903"/>
    </source>
</evidence>
<protein>
    <submittedName>
        <fullName evidence="1">Uncharacterized protein</fullName>
    </submittedName>
</protein>
<proteinExistence type="predicted"/>
<keyword evidence="2" id="KW-1185">Reference proteome</keyword>
<organism evidence="1 2">
    <name type="scientific">Acetoanaerobium pronyense</name>
    <dbReference type="NCBI Taxonomy" id="1482736"/>
    <lineage>
        <taxon>Bacteria</taxon>
        <taxon>Bacillati</taxon>
        <taxon>Bacillota</taxon>
        <taxon>Clostridia</taxon>
        <taxon>Peptostreptococcales</taxon>
        <taxon>Filifactoraceae</taxon>
        <taxon>Acetoanaerobium</taxon>
    </lineage>
</organism>
<evidence type="ECO:0000313" key="1">
    <source>
        <dbReference type="EMBL" id="MBP2027424.1"/>
    </source>
</evidence>